<proteinExistence type="inferred from homology"/>
<feature type="region of interest" description="Disordered" evidence="9">
    <location>
        <begin position="28"/>
        <end position="55"/>
    </location>
</feature>
<dbReference type="HAMAP" id="MF_03100">
    <property type="entry name" value="Endonuc_su_Slx1"/>
    <property type="match status" value="1"/>
</dbReference>
<comment type="subcellular location">
    <subcellularLocation>
        <location evidence="8">Nucleus</location>
    </subcellularLocation>
</comment>
<sequence>MPVLQKPIPALYTVYILRSTVRHASLYIGSTPNPPRRLSQHNGEAKGGAARTSRSSLRPWEMVGLVSGFPGQTAALKFEWALANPHLSLHIPPSSRLTVSTAVKANGHPKRPPTSIMGVLSNLHLLLRVPSFARWPLKLHFFDAGVYATWQRWCATANEPLRSSISVVTDFKPEAVTNTIDQQGETETSEEAQQARPWGIHALPLDYQPVKEHVAKGQAVFEFEREGDCVVCHKPIHAGAGLHVVCSNDGCEGVGHLLCWSRHMLLDNEADDILPIQGHCPKCKGEVLWGDMMKELTLRLRGGKDVQKLLKTRKRRAPKPKTASQAAEL</sequence>
<dbReference type="GO" id="GO:0017108">
    <property type="term" value="F:5'-flap endonuclease activity"/>
    <property type="evidence" value="ECO:0007669"/>
    <property type="project" value="InterPro"/>
</dbReference>
<evidence type="ECO:0000256" key="5">
    <source>
        <dbReference type="ARBA" id="ARBA00023172"/>
    </source>
</evidence>
<protein>
    <submittedName>
        <fullName evidence="11">GIY-YIG catalytic domain-containing protein</fullName>
    </submittedName>
</protein>
<dbReference type="InterPro" id="IPR027520">
    <property type="entry name" value="Slx1"/>
</dbReference>
<comment type="cofactor">
    <cofactor evidence="8">
        <name>a divalent metal cation</name>
        <dbReference type="ChEBI" id="CHEBI:60240"/>
    </cofactor>
</comment>
<keyword evidence="3 8" id="KW-0227">DNA damage</keyword>
<evidence type="ECO:0000256" key="6">
    <source>
        <dbReference type="ARBA" id="ARBA00023204"/>
    </source>
</evidence>
<dbReference type="InterPro" id="IPR013083">
    <property type="entry name" value="Znf_RING/FYVE/PHD"/>
</dbReference>
<evidence type="ECO:0000256" key="3">
    <source>
        <dbReference type="ARBA" id="ARBA00022763"/>
    </source>
</evidence>
<keyword evidence="4 8" id="KW-0378">Hydrolase</keyword>
<dbReference type="Gene3D" id="3.40.1440.10">
    <property type="entry name" value="GIY-YIG endonuclease"/>
    <property type="match status" value="1"/>
</dbReference>
<evidence type="ECO:0000256" key="9">
    <source>
        <dbReference type="SAM" id="MobiDB-lite"/>
    </source>
</evidence>
<dbReference type="Proteomes" id="UP001303473">
    <property type="component" value="Unassembled WGS sequence"/>
</dbReference>
<dbReference type="PANTHER" id="PTHR20208">
    <property type="entry name" value="STRUCTURE-SPECIFIC ENDONUCLEASE SUBUNIT SLX1"/>
    <property type="match status" value="1"/>
</dbReference>
<evidence type="ECO:0000313" key="12">
    <source>
        <dbReference type="Proteomes" id="UP001303473"/>
    </source>
</evidence>
<dbReference type="GO" id="GO:0008821">
    <property type="term" value="F:crossover junction DNA endonuclease activity"/>
    <property type="evidence" value="ECO:0007669"/>
    <property type="project" value="TreeGrafter"/>
</dbReference>
<keyword evidence="2 8" id="KW-0255">Endonuclease</keyword>
<comment type="caution">
    <text evidence="11">The sequence shown here is derived from an EMBL/GenBank/DDBJ whole genome shotgun (WGS) entry which is preliminary data.</text>
</comment>
<feature type="domain" description="GIY-YIG" evidence="10">
    <location>
        <begin position="10"/>
        <end position="92"/>
    </location>
</feature>
<dbReference type="EMBL" id="MU853773">
    <property type="protein sequence ID" value="KAK3942510.1"/>
    <property type="molecule type" value="Genomic_DNA"/>
</dbReference>
<organism evidence="11 12">
    <name type="scientific">Diplogelasinospora grovesii</name>
    <dbReference type="NCBI Taxonomy" id="303347"/>
    <lineage>
        <taxon>Eukaryota</taxon>
        <taxon>Fungi</taxon>
        <taxon>Dikarya</taxon>
        <taxon>Ascomycota</taxon>
        <taxon>Pezizomycotina</taxon>
        <taxon>Sordariomycetes</taxon>
        <taxon>Sordariomycetidae</taxon>
        <taxon>Sordariales</taxon>
        <taxon>Diplogelasinosporaceae</taxon>
        <taxon>Diplogelasinospora</taxon>
    </lineage>
</organism>
<dbReference type="PROSITE" id="PS50164">
    <property type="entry name" value="GIY_YIG"/>
    <property type="match status" value="1"/>
</dbReference>
<keyword evidence="1 8" id="KW-0540">Nuclease</keyword>
<gene>
    <name evidence="11" type="ORF">QBC46DRAFT_352258</name>
</gene>
<dbReference type="Pfam" id="PF21202">
    <property type="entry name" value="SLX1_C"/>
    <property type="match status" value="1"/>
</dbReference>
<keyword evidence="12" id="KW-1185">Reference proteome</keyword>
<dbReference type="GO" id="GO:0033557">
    <property type="term" value="C:Slx1-Slx4 complex"/>
    <property type="evidence" value="ECO:0007669"/>
    <property type="project" value="UniProtKB-UniRule"/>
</dbReference>
<dbReference type="AlphaFoldDB" id="A0AAN6NBQ4"/>
<comment type="caution">
    <text evidence="8">Lacks conserved residue(s) required for the propagation of feature annotation.</text>
</comment>
<dbReference type="GO" id="GO:0000724">
    <property type="term" value="P:double-strand break repair via homologous recombination"/>
    <property type="evidence" value="ECO:0007669"/>
    <property type="project" value="TreeGrafter"/>
</dbReference>
<name>A0AAN6NBQ4_9PEZI</name>
<dbReference type="InterPro" id="IPR035901">
    <property type="entry name" value="GIY-YIG_endonuc_sf"/>
</dbReference>
<evidence type="ECO:0000256" key="2">
    <source>
        <dbReference type="ARBA" id="ARBA00022759"/>
    </source>
</evidence>
<keyword evidence="7 8" id="KW-0539">Nucleus</keyword>
<dbReference type="InterPro" id="IPR000305">
    <property type="entry name" value="GIY-YIG_endonuc"/>
</dbReference>
<evidence type="ECO:0000256" key="8">
    <source>
        <dbReference type="HAMAP-Rule" id="MF_03100"/>
    </source>
</evidence>
<keyword evidence="6 8" id="KW-0234">DNA repair</keyword>
<comment type="similarity">
    <text evidence="8">Belongs to the SLX1 family.</text>
</comment>
<evidence type="ECO:0000259" key="10">
    <source>
        <dbReference type="PROSITE" id="PS50164"/>
    </source>
</evidence>
<accession>A0AAN6NBQ4</accession>
<dbReference type="InterPro" id="IPR050381">
    <property type="entry name" value="SLX1_endonuclease"/>
</dbReference>
<evidence type="ECO:0000256" key="4">
    <source>
        <dbReference type="ARBA" id="ARBA00022801"/>
    </source>
</evidence>
<evidence type="ECO:0000256" key="7">
    <source>
        <dbReference type="ARBA" id="ARBA00023242"/>
    </source>
</evidence>
<dbReference type="Pfam" id="PF01541">
    <property type="entry name" value="GIY-YIG"/>
    <property type="match status" value="1"/>
</dbReference>
<evidence type="ECO:0000313" key="11">
    <source>
        <dbReference type="EMBL" id="KAK3942510.1"/>
    </source>
</evidence>
<dbReference type="Gene3D" id="3.30.40.10">
    <property type="entry name" value="Zinc/RING finger domain, C3HC4 (zinc finger)"/>
    <property type="match status" value="1"/>
</dbReference>
<dbReference type="CDD" id="cd10455">
    <property type="entry name" value="GIY-YIG_SLX1"/>
    <property type="match status" value="1"/>
</dbReference>
<reference evidence="12" key="1">
    <citation type="journal article" date="2023" name="Mol. Phylogenet. Evol.">
        <title>Genome-scale phylogeny and comparative genomics of the fungal order Sordariales.</title>
        <authorList>
            <person name="Hensen N."/>
            <person name="Bonometti L."/>
            <person name="Westerberg I."/>
            <person name="Brannstrom I.O."/>
            <person name="Guillou S."/>
            <person name="Cros-Aarteil S."/>
            <person name="Calhoun S."/>
            <person name="Haridas S."/>
            <person name="Kuo A."/>
            <person name="Mondo S."/>
            <person name="Pangilinan J."/>
            <person name="Riley R."/>
            <person name="LaButti K."/>
            <person name="Andreopoulos B."/>
            <person name="Lipzen A."/>
            <person name="Chen C."/>
            <person name="Yan M."/>
            <person name="Daum C."/>
            <person name="Ng V."/>
            <person name="Clum A."/>
            <person name="Steindorff A."/>
            <person name="Ohm R.A."/>
            <person name="Martin F."/>
            <person name="Silar P."/>
            <person name="Natvig D.O."/>
            <person name="Lalanne C."/>
            <person name="Gautier V."/>
            <person name="Ament-Velasquez S.L."/>
            <person name="Kruys A."/>
            <person name="Hutchinson M.I."/>
            <person name="Powell A.J."/>
            <person name="Barry K."/>
            <person name="Miller A.N."/>
            <person name="Grigoriev I.V."/>
            <person name="Debuchy R."/>
            <person name="Gladieux P."/>
            <person name="Hiltunen Thoren M."/>
            <person name="Johannesson H."/>
        </authorList>
    </citation>
    <scope>NUCLEOTIDE SEQUENCE [LARGE SCALE GENOMIC DNA]</scope>
    <source>
        <strain evidence="12">CBS 340.73</strain>
    </source>
</reference>
<evidence type="ECO:0000256" key="1">
    <source>
        <dbReference type="ARBA" id="ARBA00022722"/>
    </source>
</evidence>
<comment type="subunit">
    <text evidence="8">Forms a heterodimer with SLX4.</text>
</comment>
<dbReference type="PANTHER" id="PTHR20208:SF10">
    <property type="entry name" value="STRUCTURE-SPECIFIC ENDONUCLEASE SUBUNIT SLX1"/>
    <property type="match status" value="1"/>
</dbReference>
<comment type="function">
    <text evidence="8">Catalytic subunit of the SLX1-SLX4 structure-specific endonuclease that resolves DNA secondary structures generated during DNA repair and recombination. Has endonuclease activity towards branched DNA substrates, introducing single-strand cuts in duplex DNA close to junctions with ss-DNA.</text>
</comment>
<dbReference type="InterPro" id="IPR048749">
    <property type="entry name" value="SLX1_C"/>
</dbReference>
<keyword evidence="5 8" id="KW-0233">DNA recombination</keyword>